<organism evidence="3 4">
    <name type="scientific">Paractinoplanes deccanensis</name>
    <dbReference type="NCBI Taxonomy" id="113561"/>
    <lineage>
        <taxon>Bacteria</taxon>
        <taxon>Bacillati</taxon>
        <taxon>Actinomycetota</taxon>
        <taxon>Actinomycetes</taxon>
        <taxon>Micromonosporales</taxon>
        <taxon>Micromonosporaceae</taxon>
        <taxon>Paractinoplanes</taxon>
    </lineage>
</organism>
<dbReference type="Proteomes" id="UP000609879">
    <property type="component" value="Unassembled WGS sequence"/>
</dbReference>
<evidence type="ECO:0000313" key="4">
    <source>
        <dbReference type="Proteomes" id="UP000609879"/>
    </source>
</evidence>
<dbReference type="SUPFAM" id="SSF51735">
    <property type="entry name" value="NAD(P)-binding Rossmann-fold domains"/>
    <property type="match status" value="1"/>
</dbReference>
<dbReference type="Gene3D" id="3.40.50.720">
    <property type="entry name" value="NAD(P)-binding Rossmann-like Domain"/>
    <property type="match status" value="1"/>
</dbReference>
<gene>
    <name evidence="3" type="ORF">Ade02nite_89010</name>
</gene>
<evidence type="ECO:0000313" key="3">
    <source>
        <dbReference type="EMBL" id="GID80260.1"/>
    </source>
</evidence>
<comment type="caution">
    <text evidence="3">The sequence shown here is derived from an EMBL/GenBank/DDBJ whole genome shotgun (WGS) entry which is preliminary data.</text>
</comment>
<dbReference type="InterPro" id="IPR001509">
    <property type="entry name" value="Epimerase_deHydtase"/>
</dbReference>
<dbReference type="InterPro" id="IPR036291">
    <property type="entry name" value="NAD(P)-bd_dom_sf"/>
</dbReference>
<sequence length="298" mass="32946">MSQTLLVTGGAGFVGSALIKSLLTDFPAATIVSLDNYFTGVPENHVNDPRVTYLDGSTVDLAKIWAERGLPHPEIVFHLGEYSRIVQSFDDHDLTWEFNLHGTKEVVKFASAAGAKLIYAGSSSKFGNDGQDENLNPYAWTKAKNIEYIKNYADWFGLDYAITYFYNVYGPGQITSGKYATVIGIFEDRYLRGEPLPVVSPGTQTRDFTHIDDIVRGIVLVAQKGSGDGYLLGAGREWPIIEVAEMFGAPYELVPALRGERVRGQADNTKAAELGWRPEHRLDTYIAAFVAAHPFKDR</sequence>
<proteinExistence type="inferred from homology"/>
<name>A0ABQ3YK03_9ACTN</name>
<dbReference type="RefSeq" id="WP_239169511.1">
    <property type="nucleotide sequence ID" value="NZ_BAAABO010000049.1"/>
</dbReference>
<dbReference type="EMBL" id="BOMI01000189">
    <property type="protein sequence ID" value="GID80260.1"/>
    <property type="molecule type" value="Genomic_DNA"/>
</dbReference>
<feature type="domain" description="NAD-dependent epimerase/dehydratase" evidence="2">
    <location>
        <begin position="6"/>
        <end position="229"/>
    </location>
</feature>
<evidence type="ECO:0000259" key="2">
    <source>
        <dbReference type="Pfam" id="PF01370"/>
    </source>
</evidence>
<reference evidence="3 4" key="1">
    <citation type="submission" date="2021-01" db="EMBL/GenBank/DDBJ databases">
        <title>Whole genome shotgun sequence of Actinoplanes deccanensis NBRC 13994.</title>
        <authorList>
            <person name="Komaki H."/>
            <person name="Tamura T."/>
        </authorList>
    </citation>
    <scope>NUCLEOTIDE SEQUENCE [LARGE SCALE GENOMIC DNA]</scope>
    <source>
        <strain evidence="3 4">NBRC 13994</strain>
    </source>
</reference>
<keyword evidence="4" id="KW-1185">Reference proteome</keyword>
<dbReference type="PANTHER" id="PTHR43000">
    <property type="entry name" value="DTDP-D-GLUCOSE 4,6-DEHYDRATASE-RELATED"/>
    <property type="match status" value="1"/>
</dbReference>
<dbReference type="Pfam" id="PF01370">
    <property type="entry name" value="Epimerase"/>
    <property type="match status" value="1"/>
</dbReference>
<dbReference type="Gene3D" id="3.90.25.10">
    <property type="entry name" value="UDP-galactose 4-epimerase, domain 1"/>
    <property type="match status" value="1"/>
</dbReference>
<evidence type="ECO:0000256" key="1">
    <source>
        <dbReference type="ARBA" id="ARBA00007637"/>
    </source>
</evidence>
<protein>
    <submittedName>
        <fullName evidence="3">NDP-sugar dehydratase or epimerase</fullName>
    </submittedName>
</protein>
<comment type="similarity">
    <text evidence="1">Belongs to the NAD(P)-dependent epimerase/dehydratase family.</text>
</comment>
<accession>A0ABQ3YK03</accession>